<dbReference type="GO" id="GO:0004733">
    <property type="term" value="F:pyridoxamine phosphate oxidase activity"/>
    <property type="evidence" value="ECO:0007669"/>
    <property type="project" value="InterPro"/>
</dbReference>
<reference evidence="6 7" key="1">
    <citation type="submission" date="2018-10" db="EMBL/GenBank/DDBJ databases">
        <title>Genomic Encyclopedia of Archaeal and Bacterial Type Strains, Phase II (KMG-II): from individual species to whole genera.</title>
        <authorList>
            <person name="Goeker M."/>
        </authorList>
    </citation>
    <scope>NUCLEOTIDE SEQUENCE [LARGE SCALE GENOMIC DNA]</scope>
    <source>
        <strain evidence="6 7">DSM 18602</strain>
    </source>
</reference>
<evidence type="ECO:0000256" key="2">
    <source>
        <dbReference type="ARBA" id="ARBA00022630"/>
    </source>
</evidence>
<dbReference type="AlphaFoldDB" id="A0A495JAZ0"/>
<accession>A0A495JAZ0</accession>
<evidence type="ECO:0000256" key="3">
    <source>
        <dbReference type="ARBA" id="ARBA00022643"/>
    </source>
</evidence>
<comment type="cofactor">
    <cofactor evidence="1">
        <name>FMN</name>
        <dbReference type="ChEBI" id="CHEBI:58210"/>
    </cofactor>
</comment>
<feature type="domain" description="Pyridoxamine 5'-phosphate oxidase Alr4036 family FMN-binding" evidence="5">
    <location>
        <begin position="13"/>
        <end position="99"/>
    </location>
</feature>
<evidence type="ECO:0000259" key="5">
    <source>
        <dbReference type="Pfam" id="PF12766"/>
    </source>
</evidence>
<keyword evidence="2" id="KW-0285">Flavoprotein</keyword>
<evidence type="ECO:0000256" key="1">
    <source>
        <dbReference type="ARBA" id="ARBA00001917"/>
    </source>
</evidence>
<gene>
    <name evidence="6" type="ORF">BDD43_5793</name>
</gene>
<keyword evidence="7" id="KW-1185">Reference proteome</keyword>
<dbReference type="Proteomes" id="UP000268007">
    <property type="component" value="Unassembled WGS sequence"/>
</dbReference>
<comment type="caution">
    <text evidence="6">The sequence shown here is derived from an EMBL/GenBank/DDBJ whole genome shotgun (WGS) entry which is preliminary data.</text>
</comment>
<keyword evidence="3" id="KW-0288">FMN</keyword>
<dbReference type="InterPro" id="IPR024624">
    <property type="entry name" value="Pyridox_Oxase_Alr4036_FMN-bd"/>
</dbReference>
<dbReference type="GO" id="GO:0008615">
    <property type="term" value="P:pyridoxine biosynthetic process"/>
    <property type="evidence" value="ECO:0007669"/>
    <property type="project" value="InterPro"/>
</dbReference>
<dbReference type="InterPro" id="IPR000659">
    <property type="entry name" value="Pyridox_Oxase"/>
</dbReference>
<keyword evidence="4" id="KW-0560">Oxidoreductase</keyword>
<dbReference type="EMBL" id="RBKU01000001">
    <property type="protein sequence ID" value="RKR85522.1"/>
    <property type="molecule type" value="Genomic_DNA"/>
</dbReference>
<dbReference type="GO" id="GO:0010181">
    <property type="term" value="F:FMN binding"/>
    <property type="evidence" value="ECO:0007669"/>
    <property type="project" value="InterPro"/>
</dbReference>
<dbReference type="SUPFAM" id="SSF50475">
    <property type="entry name" value="FMN-binding split barrel"/>
    <property type="match status" value="1"/>
</dbReference>
<protein>
    <submittedName>
        <fullName evidence="6">Pyridoxine/pyridoxamine 5'-phosphate oxidase</fullName>
    </submittedName>
</protein>
<name>A0A495JAZ0_9SPHI</name>
<proteinExistence type="predicted"/>
<dbReference type="RefSeq" id="WP_121201566.1">
    <property type="nucleotide sequence ID" value="NZ_RBKU01000001.1"/>
</dbReference>
<dbReference type="Pfam" id="PF12766">
    <property type="entry name" value="Pyridox_oxase_2"/>
    <property type="match status" value="1"/>
</dbReference>
<dbReference type="PANTHER" id="PTHR10851:SF3">
    <property type="entry name" value="PYRIDOXINE_PYRIDOXAMINE 5'-PHOSPHATE OXIDASE 2"/>
    <property type="match status" value="1"/>
</dbReference>
<dbReference type="OrthoDB" id="1493996at2"/>
<evidence type="ECO:0000313" key="7">
    <source>
        <dbReference type="Proteomes" id="UP000268007"/>
    </source>
</evidence>
<organism evidence="6 7">
    <name type="scientific">Mucilaginibacter gracilis</name>
    <dbReference type="NCBI Taxonomy" id="423350"/>
    <lineage>
        <taxon>Bacteria</taxon>
        <taxon>Pseudomonadati</taxon>
        <taxon>Bacteroidota</taxon>
        <taxon>Sphingobacteriia</taxon>
        <taxon>Sphingobacteriales</taxon>
        <taxon>Sphingobacteriaceae</taxon>
        <taxon>Mucilaginibacter</taxon>
    </lineage>
</organism>
<sequence>MEDTLSEAFTQCWAKLLYGSIMADNALHTGTVGTLGTNGINLRTVVLRAIDPDKKQVIFYTDKRSAKMADIAEHPQLSWLFYDAAEKIQIRLSGQAVVHHNDDIALYHWENVSKAGRKSYMAIPAPSTGIANASNGLEYLAGNDVYTVTGYHNYAVIITCVNFIEWLSLKPTGHRRAQFKFTDDSWKGQWLVP</sequence>
<evidence type="ECO:0000256" key="4">
    <source>
        <dbReference type="ARBA" id="ARBA00023002"/>
    </source>
</evidence>
<dbReference type="Gene3D" id="2.30.110.10">
    <property type="entry name" value="Electron Transport, Fmn-binding Protein, Chain A"/>
    <property type="match status" value="1"/>
</dbReference>
<dbReference type="PANTHER" id="PTHR10851">
    <property type="entry name" value="PYRIDOXINE-5-PHOSPHATE OXIDASE"/>
    <property type="match status" value="1"/>
</dbReference>
<dbReference type="InterPro" id="IPR012349">
    <property type="entry name" value="Split_barrel_FMN-bd"/>
</dbReference>
<evidence type="ECO:0000313" key="6">
    <source>
        <dbReference type="EMBL" id="RKR85522.1"/>
    </source>
</evidence>